<keyword evidence="2" id="KW-1185">Reference proteome</keyword>
<dbReference type="AlphaFoldDB" id="A0A7I4Y361"/>
<sequence>GTQPQGCLLKMASPLCLLLFGVIAGVLADYEDQDTTRLFFSNDGTALSGTSEDLLSSSSNGMDDEIIEIFKNSKKDIIGSDDPTSILGKALHSLPEERRKILVDFLNSNEHLENGRALQMLVHTNVSAGTKTSSVGTDTPRNDSDAELRKSLKAIETILIVVNNSLPYKLQENDHFKLLVGQTRLTITSCNPLTFEDIKPIFLALRDTSFALYDYVENITQAREVDLADIALYDILRKLCDIATKLNPDRGELLKSFFNYHLGAGIRYTGKTIWEHFDSIGKVATAASFW</sequence>
<feature type="signal peptide" evidence="1">
    <location>
        <begin position="1"/>
        <end position="28"/>
    </location>
</feature>
<keyword evidence="1" id="KW-0732">Signal</keyword>
<evidence type="ECO:0000313" key="2">
    <source>
        <dbReference type="Proteomes" id="UP000025227"/>
    </source>
</evidence>
<accession>A0A7I4Y361</accession>
<dbReference type="WBParaSite" id="HCON_00039205-00001">
    <property type="protein sequence ID" value="HCON_00039205-00001"/>
    <property type="gene ID" value="HCON_00039205"/>
</dbReference>
<name>A0A7I4Y361_HAECO</name>
<reference evidence="3" key="1">
    <citation type="submission" date="2020-12" db="UniProtKB">
        <authorList>
            <consortium name="WormBaseParasite"/>
        </authorList>
    </citation>
    <scope>IDENTIFICATION</scope>
    <source>
        <strain evidence="3">MHco3</strain>
    </source>
</reference>
<evidence type="ECO:0000313" key="3">
    <source>
        <dbReference type="WBParaSite" id="HCON_00039205-00001"/>
    </source>
</evidence>
<feature type="chain" id="PRO_5029517945" evidence="1">
    <location>
        <begin position="29"/>
        <end position="290"/>
    </location>
</feature>
<organism evidence="2 3">
    <name type="scientific">Haemonchus contortus</name>
    <name type="common">Barber pole worm</name>
    <dbReference type="NCBI Taxonomy" id="6289"/>
    <lineage>
        <taxon>Eukaryota</taxon>
        <taxon>Metazoa</taxon>
        <taxon>Ecdysozoa</taxon>
        <taxon>Nematoda</taxon>
        <taxon>Chromadorea</taxon>
        <taxon>Rhabditida</taxon>
        <taxon>Rhabditina</taxon>
        <taxon>Rhabditomorpha</taxon>
        <taxon>Strongyloidea</taxon>
        <taxon>Trichostrongylidae</taxon>
        <taxon>Haemonchus</taxon>
    </lineage>
</organism>
<proteinExistence type="predicted"/>
<evidence type="ECO:0000256" key="1">
    <source>
        <dbReference type="SAM" id="SignalP"/>
    </source>
</evidence>
<protein>
    <submittedName>
        <fullName evidence="3">Secreted protein</fullName>
    </submittedName>
</protein>
<dbReference type="Proteomes" id="UP000025227">
    <property type="component" value="Unplaced"/>
</dbReference>